<dbReference type="SUPFAM" id="SSF56529">
    <property type="entry name" value="FAH"/>
    <property type="match status" value="1"/>
</dbReference>
<evidence type="ECO:0000256" key="2">
    <source>
        <dbReference type="ARBA" id="ARBA00022723"/>
    </source>
</evidence>
<evidence type="ECO:0000256" key="1">
    <source>
        <dbReference type="ARBA" id="ARBA00010211"/>
    </source>
</evidence>
<dbReference type="GO" id="GO:0046872">
    <property type="term" value="F:metal ion binding"/>
    <property type="evidence" value="ECO:0007669"/>
    <property type="project" value="UniProtKB-KW"/>
</dbReference>
<dbReference type="PANTHER" id="PTHR11820">
    <property type="entry name" value="ACYLPYRUVASE"/>
    <property type="match status" value="1"/>
</dbReference>
<dbReference type="GO" id="GO:0018773">
    <property type="term" value="F:acetylpyruvate hydrolase activity"/>
    <property type="evidence" value="ECO:0007669"/>
    <property type="project" value="TreeGrafter"/>
</dbReference>
<dbReference type="PANTHER" id="PTHR11820:SF7">
    <property type="entry name" value="ACYLPYRUVASE FAHD1, MITOCHONDRIAL"/>
    <property type="match status" value="1"/>
</dbReference>
<dbReference type="Gene3D" id="3.90.850.10">
    <property type="entry name" value="Fumarylacetoacetase-like, C-terminal domain"/>
    <property type="match status" value="1"/>
</dbReference>
<dbReference type="RefSeq" id="WP_026221526.1">
    <property type="nucleotide sequence ID" value="NZ_LQWZ01000002.1"/>
</dbReference>
<sequence length="285" mass="31649">MKWISFVYKGVEHYGIYNDWDKTVVNLTEMNDAPKTLREAIGQPEFMKAAVDFSTTSKGIKALEVEWLAPIPRPAKNIFCVGKNYRDHAVEMSGEASIPEHPIIFTKAPTTVSAQNALIPAYESLTDSLDYEGELAVIIGKKGKEIDREDAFDYIFGYTVLNDVTARNIQNRHHQFFLGKSLDATCPMGPWIVTKEDIEDPHNLSIETRVNGEIRQKSNTSQFIFPIDEIIHVLSKGMTLEPGDIIATGTPAGVGYAMNPKRMLKAGDSVDITIEGVGTLTNKVQ</sequence>
<evidence type="ECO:0000313" key="5">
    <source>
        <dbReference type="Proteomes" id="UP000077271"/>
    </source>
</evidence>
<dbReference type="EMBL" id="LQWZ01000002">
    <property type="protein sequence ID" value="OAH59495.1"/>
    <property type="molecule type" value="Genomic_DNA"/>
</dbReference>
<gene>
    <name evidence="4" type="ORF">AWH48_14975</name>
</gene>
<organism evidence="4 5">
    <name type="scientific">Domibacillus aminovorans</name>
    <dbReference type="NCBI Taxonomy" id="29332"/>
    <lineage>
        <taxon>Bacteria</taxon>
        <taxon>Bacillati</taxon>
        <taxon>Bacillota</taxon>
        <taxon>Bacilli</taxon>
        <taxon>Bacillales</taxon>
        <taxon>Bacillaceae</taxon>
        <taxon>Domibacillus</taxon>
    </lineage>
</organism>
<keyword evidence="2" id="KW-0479">Metal-binding</keyword>
<evidence type="ECO:0000313" key="4">
    <source>
        <dbReference type="EMBL" id="OAH59495.1"/>
    </source>
</evidence>
<dbReference type="GO" id="GO:0019752">
    <property type="term" value="P:carboxylic acid metabolic process"/>
    <property type="evidence" value="ECO:0007669"/>
    <property type="project" value="UniProtKB-ARBA"/>
</dbReference>
<reference evidence="4 5" key="1">
    <citation type="submission" date="2016-01" db="EMBL/GenBank/DDBJ databases">
        <title>Investigation of taxonomic status of Bacillus aminovorans.</title>
        <authorList>
            <person name="Verma A."/>
            <person name="Pal Y."/>
            <person name="Krishnamurthi S."/>
        </authorList>
    </citation>
    <scope>NUCLEOTIDE SEQUENCE [LARGE SCALE GENOMIC DNA]</scope>
    <source>
        <strain evidence="4 5">DSM 4337</strain>
    </source>
</reference>
<evidence type="ECO:0000259" key="3">
    <source>
        <dbReference type="Pfam" id="PF01557"/>
    </source>
</evidence>
<name>A0A177L2H3_9BACI</name>
<dbReference type="FunFam" id="3.90.850.10:FF:000002">
    <property type="entry name" value="2-hydroxyhepta-2,4-diene-1,7-dioate isomerase"/>
    <property type="match status" value="1"/>
</dbReference>
<protein>
    <recommendedName>
        <fullName evidence="3">Fumarylacetoacetase-like C-terminal domain-containing protein</fullName>
    </recommendedName>
</protein>
<dbReference type="AlphaFoldDB" id="A0A177L2H3"/>
<dbReference type="Pfam" id="PF01557">
    <property type="entry name" value="FAA_hydrolase"/>
    <property type="match status" value="1"/>
</dbReference>
<dbReference type="InterPro" id="IPR011234">
    <property type="entry name" value="Fumarylacetoacetase-like_C"/>
</dbReference>
<comment type="similarity">
    <text evidence="1">Belongs to the FAH family.</text>
</comment>
<dbReference type="InterPro" id="IPR036663">
    <property type="entry name" value="Fumarylacetoacetase_C_sf"/>
</dbReference>
<comment type="caution">
    <text evidence="4">The sequence shown here is derived from an EMBL/GenBank/DDBJ whole genome shotgun (WGS) entry which is preliminary data.</text>
</comment>
<accession>A0A177L2H3</accession>
<proteinExistence type="inferred from homology"/>
<dbReference type="OrthoDB" id="9805307at2"/>
<dbReference type="Proteomes" id="UP000077271">
    <property type="component" value="Unassembled WGS sequence"/>
</dbReference>
<dbReference type="GO" id="GO:0016853">
    <property type="term" value="F:isomerase activity"/>
    <property type="evidence" value="ECO:0007669"/>
    <property type="project" value="UniProtKB-ARBA"/>
</dbReference>
<feature type="domain" description="Fumarylacetoacetase-like C-terminal" evidence="3">
    <location>
        <begin position="78"/>
        <end position="285"/>
    </location>
</feature>